<dbReference type="GO" id="GO:0005634">
    <property type="term" value="C:nucleus"/>
    <property type="evidence" value="ECO:0007669"/>
    <property type="project" value="InterPro"/>
</dbReference>
<dbReference type="GO" id="GO:0003676">
    <property type="term" value="F:nucleic acid binding"/>
    <property type="evidence" value="ECO:0007669"/>
    <property type="project" value="InterPro"/>
</dbReference>
<dbReference type="Gene3D" id="2.130.10.10">
    <property type="entry name" value="YVTN repeat-like/Quinoprotein amine dehydrogenase"/>
    <property type="match status" value="1"/>
</dbReference>
<comment type="caution">
    <text evidence="3">The sequence shown here is derived from an EMBL/GenBank/DDBJ whole genome shotgun (WGS) entry which is preliminary data.</text>
</comment>
<dbReference type="Pfam" id="PF03178">
    <property type="entry name" value="CPSF_A"/>
    <property type="match status" value="1"/>
</dbReference>
<feature type="domain" description="RSE1/DDB1/CPSF1 C-terminal" evidence="2">
    <location>
        <begin position="1"/>
        <end position="184"/>
    </location>
</feature>
<dbReference type="InterPro" id="IPR004871">
    <property type="entry name" value="RSE1/DDB1/CPSF1_C"/>
</dbReference>
<reference evidence="3 4" key="1">
    <citation type="journal article" date="2021" name="Sci. Rep.">
        <title>Genome sequencing of the multicellular alga Astrephomene provides insights into convergent evolution of germ-soma differentiation.</title>
        <authorList>
            <person name="Yamashita S."/>
            <person name="Yamamoto K."/>
            <person name="Matsuzaki R."/>
            <person name="Suzuki S."/>
            <person name="Yamaguchi H."/>
            <person name="Hirooka S."/>
            <person name="Minakuchi Y."/>
            <person name="Miyagishima S."/>
            <person name="Kawachi M."/>
            <person name="Toyoda A."/>
            <person name="Nozaki H."/>
        </authorList>
    </citation>
    <scope>NUCLEOTIDE SEQUENCE [LARGE SCALE GENOMIC DNA]</scope>
    <source>
        <strain evidence="3 4">NIES-4017</strain>
    </source>
</reference>
<accession>A0AAD3DLQ7</accession>
<protein>
    <recommendedName>
        <fullName evidence="2">RSE1/DDB1/CPSF1 C-terminal domain-containing protein</fullName>
    </recommendedName>
</protein>
<sequence>GSLVVVGDLMRSLSLLSYSGEQGLLELRAADYNSGWTTAVEALDDDTYIAADNHCNMYVVRRNADSATDEERARLEVVGEFHSGSLINRFRSGSLVMRLPDSELASQLPQLPLLAAGTDGRLAVVARLPPALYDKLNRMQSAMRQVVRGVGGLSHEPWRAFANDRRTTDSRGFVDGDLIETFLDLGPEDAARVAALMSGGGGGEGGAAGASSSSGGGGGGGAGVVSVDELTRLVEELARALH</sequence>
<name>A0AAD3DLQ7_9CHLO</name>
<proteinExistence type="predicted"/>
<dbReference type="PANTHER" id="PTHR10644">
    <property type="entry name" value="DNA REPAIR/RNA PROCESSING CPSF FAMILY"/>
    <property type="match status" value="1"/>
</dbReference>
<dbReference type="InterPro" id="IPR050358">
    <property type="entry name" value="RSE1/DDB1/CFT1"/>
</dbReference>
<dbReference type="Gene3D" id="1.10.150.910">
    <property type="match status" value="1"/>
</dbReference>
<keyword evidence="4" id="KW-1185">Reference proteome</keyword>
<evidence type="ECO:0000259" key="2">
    <source>
        <dbReference type="Pfam" id="PF03178"/>
    </source>
</evidence>
<dbReference type="Proteomes" id="UP001054857">
    <property type="component" value="Unassembled WGS sequence"/>
</dbReference>
<feature type="region of interest" description="Disordered" evidence="1">
    <location>
        <begin position="202"/>
        <end position="221"/>
    </location>
</feature>
<evidence type="ECO:0000313" key="4">
    <source>
        <dbReference type="Proteomes" id="UP001054857"/>
    </source>
</evidence>
<evidence type="ECO:0000256" key="1">
    <source>
        <dbReference type="SAM" id="MobiDB-lite"/>
    </source>
</evidence>
<dbReference type="EMBL" id="BMAR01000002">
    <property type="protein sequence ID" value="GFR42181.1"/>
    <property type="molecule type" value="Genomic_DNA"/>
</dbReference>
<organism evidence="3 4">
    <name type="scientific">Astrephomene gubernaculifera</name>
    <dbReference type="NCBI Taxonomy" id="47775"/>
    <lineage>
        <taxon>Eukaryota</taxon>
        <taxon>Viridiplantae</taxon>
        <taxon>Chlorophyta</taxon>
        <taxon>core chlorophytes</taxon>
        <taxon>Chlorophyceae</taxon>
        <taxon>CS clade</taxon>
        <taxon>Chlamydomonadales</taxon>
        <taxon>Astrephomenaceae</taxon>
        <taxon>Astrephomene</taxon>
    </lineage>
</organism>
<dbReference type="AlphaFoldDB" id="A0AAD3DLQ7"/>
<gene>
    <name evidence="3" type="ORF">Agub_g2921</name>
</gene>
<dbReference type="InterPro" id="IPR015943">
    <property type="entry name" value="WD40/YVTN_repeat-like_dom_sf"/>
</dbReference>
<evidence type="ECO:0000313" key="3">
    <source>
        <dbReference type="EMBL" id="GFR42181.1"/>
    </source>
</evidence>
<feature type="non-terminal residue" evidence="3">
    <location>
        <position position="242"/>
    </location>
</feature>